<evidence type="ECO:0000313" key="1">
    <source>
        <dbReference type="EMBL" id="PBK65528.1"/>
    </source>
</evidence>
<name>A0A2H3BHK7_9AGAR</name>
<dbReference type="AlphaFoldDB" id="A0A2H3BHK7"/>
<evidence type="ECO:0000313" key="2">
    <source>
        <dbReference type="Proteomes" id="UP000218334"/>
    </source>
</evidence>
<dbReference type="EMBL" id="KZ293445">
    <property type="protein sequence ID" value="PBK65528.1"/>
    <property type="molecule type" value="Genomic_DNA"/>
</dbReference>
<organism evidence="1 2">
    <name type="scientific">Armillaria solidipes</name>
    <dbReference type="NCBI Taxonomy" id="1076256"/>
    <lineage>
        <taxon>Eukaryota</taxon>
        <taxon>Fungi</taxon>
        <taxon>Dikarya</taxon>
        <taxon>Basidiomycota</taxon>
        <taxon>Agaricomycotina</taxon>
        <taxon>Agaricomycetes</taxon>
        <taxon>Agaricomycetidae</taxon>
        <taxon>Agaricales</taxon>
        <taxon>Marasmiineae</taxon>
        <taxon>Physalacriaceae</taxon>
        <taxon>Armillaria</taxon>
    </lineage>
</organism>
<protein>
    <submittedName>
        <fullName evidence="1">Uncharacterized protein</fullName>
    </submittedName>
</protein>
<proteinExistence type="predicted"/>
<keyword evidence="2" id="KW-1185">Reference proteome</keyword>
<dbReference type="Proteomes" id="UP000218334">
    <property type="component" value="Unassembled WGS sequence"/>
</dbReference>
<reference evidence="2" key="1">
    <citation type="journal article" date="2017" name="Nat. Ecol. Evol.">
        <title>Genome expansion and lineage-specific genetic innovations in the forest pathogenic fungi Armillaria.</title>
        <authorList>
            <person name="Sipos G."/>
            <person name="Prasanna A.N."/>
            <person name="Walter M.C."/>
            <person name="O'Connor E."/>
            <person name="Balint B."/>
            <person name="Krizsan K."/>
            <person name="Kiss B."/>
            <person name="Hess J."/>
            <person name="Varga T."/>
            <person name="Slot J."/>
            <person name="Riley R."/>
            <person name="Boka B."/>
            <person name="Rigling D."/>
            <person name="Barry K."/>
            <person name="Lee J."/>
            <person name="Mihaltcheva S."/>
            <person name="LaButti K."/>
            <person name="Lipzen A."/>
            <person name="Waldron R."/>
            <person name="Moloney N.M."/>
            <person name="Sperisen C."/>
            <person name="Kredics L."/>
            <person name="Vagvoelgyi C."/>
            <person name="Patrignani A."/>
            <person name="Fitzpatrick D."/>
            <person name="Nagy I."/>
            <person name="Doyle S."/>
            <person name="Anderson J.B."/>
            <person name="Grigoriev I.V."/>
            <person name="Gueldener U."/>
            <person name="Muensterkoetter M."/>
            <person name="Nagy L.G."/>
        </authorList>
    </citation>
    <scope>NUCLEOTIDE SEQUENCE [LARGE SCALE GENOMIC DNA]</scope>
    <source>
        <strain evidence="2">28-4</strain>
    </source>
</reference>
<sequence length="249" mass="28752">MYGTGRIFVTEDYRRVFSEAADLVLARINRNGQAFRSALPYIFAVILETSPDSLNIYNVPFPNDASWWSGISFWLTLDAMFEDAVFCRVDISGHRQTHAENVVANSFPPNRRTCKRILSIHKYNPSIVVDASIGRRTTGRTADIDMVWRRHCYLEGLYEVLESSADDDALSCRDAHAQYCNLNCFNQYRTHQTRTRTRSHKLRFLTQVRAMYIANAGERLQHGAMLEERKRFPTHPISDTRIRTPGWPS</sequence>
<accession>A0A2H3BHK7</accession>
<gene>
    <name evidence="1" type="ORF">ARMSODRAFT_1087417</name>
</gene>